<comment type="catalytic activity">
    <reaction evidence="6">
        <text>an NDP-alpha-D-glucose + D-fructose = a ribonucleoside 5'-diphosphate + sucrose + H(+)</text>
        <dbReference type="Rhea" id="RHEA:16241"/>
        <dbReference type="ChEBI" id="CHEBI:15378"/>
        <dbReference type="ChEBI" id="CHEBI:17992"/>
        <dbReference type="ChEBI" id="CHEBI:37721"/>
        <dbReference type="ChEBI" id="CHEBI:57930"/>
        <dbReference type="ChEBI" id="CHEBI:76533"/>
        <dbReference type="EC" id="2.4.1.13"/>
    </reaction>
</comment>
<keyword evidence="13" id="KW-1185">Reference proteome</keyword>
<evidence type="ECO:0000256" key="2">
    <source>
        <dbReference type="ARBA" id="ARBA00012540"/>
    </source>
</evidence>
<evidence type="ECO:0000256" key="3">
    <source>
        <dbReference type="ARBA" id="ARBA00020955"/>
    </source>
</evidence>
<dbReference type="GO" id="GO:0005985">
    <property type="term" value="P:sucrose metabolic process"/>
    <property type="evidence" value="ECO:0007669"/>
    <property type="project" value="UniProtKB-UniRule"/>
</dbReference>
<evidence type="ECO:0000259" key="8">
    <source>
        <dbReference type="Pfam" id="PF00534"/>
    </source>
</evidence>
<dbReference type="Pfam" id="PF24861">
    <property type="entry name" value="SUS_N"/>
    <property type="match status" value="1"/>
</dbReference>
<evidence type="ECO:0000256" key="7">
    <source>
        <dbReference type="NCBIfam" id="TIGR02470"/>
    </source>
</evidence>
<keyword evidence="5" id="KW-0808">Transferase</keyword>
<evidence type="ECO:0000259" key="11">
    <source>
        <dbReference type="Pfam" id="PF24862"/>
    </source>
</evidence>
<dbReference type="InterPro" id="IPR056735">
    <property type="entry name" value="SUS_N"/>
</dbReference>
<dbReference type="Pfam" id="PF00534">
    <property type="entry name" value="Glycos_transf_1"/>
    <property type="match status" value="1"/>
</dbReference>
<dbReference type="GO" id="GO:0016157">
    <property type="term" value="F:sucrose synthase activity"/>
    <property type="evidence" value="ECO:0007669"/>
    <property type="project" value="UniProtKB-UniRule"/>
</dbReference>
<name>A0A512L5K1_9PROT</name>
<dbReference type="InterPro" id="IPR001296">
    <property type="entry name" value="Glyco_trans_1"/>
</dbReference>
<feature type="domain" description="Sucrose synthase first GT-B" evidence="9">
    <location>
        <begin position="256"/>
        <end position="545"/>
    </location>
</feature>
<dbReference type="AlphaFoldDB" id="A0A512L5K1"/>
<dbReference type="Gene3D" id="1.20.120.1230">
    <property type="match status" value="1"/>
</dbReference>
<keyword evidence="4" id="KW-0328">Glycosyltransferase</keyword>
<dbReference type="EMBL" id="BKAD01000005">
    <property type="protein sequence ID" value="GEP29431.1"/>
    <property type="molecule type" value="Genomic_DNA"/>
</dbReference>
<evidence type="ECO:0000259" key="10">
    <source>
        <dbReference type="Pfam" id="PF24861"/>
    </source>
</evidence>
<dbReference type="Gene3D" id="3.40.50.2000">
    <property type="entry name" value="Glycogen Phosphorylase B"/>
    <property type="match status" value="2"/>
</dbReference>
<organism evidence="12 13">
    <name type="scientific">Sulfuriferula plumbiphila</name>
    <dbReference type="NCBI Taxonomy" id="171865"/>
    <lineage>
        <taxon>Bacteria</taxon>
        <taxon>Pseudomonadati</taxon>
        <taxon>Pseudomonadota</taxon>
        <taxon>Betaproteobacteria</taxon>
        <taxon>Nitrosomonadales</taxon>
        <taxon>Sulfuricellaceae</taxon>
        <taxon>Sulfuriferula</taxon>
    </lineage>
</organism>
<evidence type="ECO:0000259" key="9">
    <source>
        <dbReference type="Pfam" id="PF00862"/>
    </source>
</evidence>
<comment type="similarity">
    <text evidence="1">Belongs to the glycosyltransferase 1 family.</text>
</comment>
<dbReference type="Proteomes" id="UP000321337">
    <property type="component" value="Unassembled WGS sequence"/>
</dbReference>
<dbReference type="InterPro" id="IPR012820">
    <property type="entry name" value="Sucrose_synthase_pln/cyn"/>
</dbReference>
<feature type="domain" description="Sucrose synthase N-terminal" evidence="10">
    <location>
        <begin position="1"/>
        <end position="110"/>
    </location>
</feature>
<evidence type="ECO:0000256" key="1">
    <source>
        <dbReference type="ARBA" id="ARBA00006530"/>
    </source>
</evidence>
<protein>
    <recommendedName>
        <fullName evidence="3 7">Sucrose synthase</fullName>
        <ecNumber evidence="2 7">2.4.1.13</ecNumber>
    </recommendedName>
</protein>
<sequence length="797" mass="90131">MIEELNDFAHHDRDAVYTLLRRYFAQNRPFLLQSDLRAEFTALDSEHNLADLAASPLGHFVQRLQEGVFQAPWAYFAVRPGRGQLAYLRIHGESVVAEQVSTSEFLQFKELQIDPTAVAPPMLEIDFGPFGRGFPRLKEPRSIGQGMSFLNRQLSSDMFNRPQEGADKLLHFLSARAIDGQQLMINGGFRDTNGLRTALRRVLTELEKVSEDTPWSDLAEKLGRQGFAPGWGDNAARVADTMSLLADILEAPSPTALEALLARIPMISRLLILSPHGYFGQDNVLGLPDTGGQVVYILDQVRALEREMRARMARQGVPVEPKIVIVSRLIPDAGQTTCNQRMEKVSGCDNTWILRVPFHKKNGAIVRHWISRFEIWPYLEDYAHDVEREALAELGGRPDLIIGNYSDGNLVASLLSQRLGVPQCNIAHALEKTKYLHSDLYWRENDAQYHFSCQYTADLIAMNAADFIIASTYQEIAGTEETVGQYGSYHAFTMPGLYRVINGIDPFDPKFNIVSPGADAEVYFPYSDSERRLRGLITELETMIFGETPIPQARGVLTEKTKPLIFTMARLDRIKNLTGLVEWYAASQDLRDRANLLVIGGYIDPNQSADHEEQAQIRRMHALMDQHGLDGQMRWLGMRLDKNLAGELYRYVADRRGIFVQPALFEAFGLTIIEAMASGLPTFATCHGGPLEIIQHNHSGFHIDPNDATSAAQQMADFLARCTADPHEWERLSRGALARIEARYTWKLYAERMMTLSRIYSFWKFVSGLEREETARYLDMFYHLQFRPLAARIAAEQ</sequence>
<dbReference type="RefSeq" id="WP_147070578.1">
    <property type="nucleotide sequence ID" value="NZ_AP021884.1"/>
</dbReference>
<dbReference type="EC" id="2.4.1.13" evidence="2 7"/>
<dbReference type="Pfam" id="PF24862">
    <property type="entry name" value="SUS_EPBD"/>
    <property type="match status" value="1"/>
</dbReference>
<evidence type="ECO:0000256" key="5">
    <source>
        <dbReference type="ARBA" id="ARBA00022679"/>
    </source>
</evidence>
<dbReference type="Pfam" id="PF00862">
    <property type="entry name" value="GT-B_Sucrose_synth"/>
    <property type="match status" value="1"/>
</dbReference>
<evidence type="ECO:0000313" key="12">
    <source>
        <dbReference type="EMBL" id="GEP29431.1"/>
    </source>
</evidence>
<dbReference type="OrthoDB" id="433681at2"/>
<evidence type="ECO:0000256" key="4">
    <source>
        <dbReference type="ARBA" id="ARBA00022676"/>
    </source>
</evidence>
<dbReference type="InterPro" id="IPR056736">
    <property type="entry name" value="SUS_EPBD"/>
</dbReference>
<dbReference type="SUPFAM" id="SSF53756">
    <property type="entry name" value="UDP-Glycosyltransferase/glycogen phosphorylase"/>
    <property type="match status" value="1"/>
</dbReference>
<feature type="domain" description="Glycosyl transferase family 1" evidence="8">
    <location>
        <begin position="558"/>
        <end position="720"/>
    </location>
</feature>
<dbReference type="PANTHER" id="PTHR45839">
    <property type="match status" value="1"/>
</dbReference>
<dbReference type="PANTHER" id="PTHR45839:SF7">
    <property type="entry name" value="SUCROSE SYNTHASE 1"/>
    <property type="match status" value="1"/>
</dbReference>
<dbReference type="NCBIfam" id="TIGR02470">
    <property type="entry name" value="sucr_synth"/>
    <property type="match status" value="1"/>
</dbReference>
<dbReference type="Gene3D" id="3.10.450.330">
    <property type="match status" value="1"/>
</dbReference>
<evidence type="ECO:0000313" key="13">
    <source>
        <dbReference type="Proteomes" id="UP000321337"/>
    </source>
</evidence>
<dbReference type="InterPro" id="IPR000368">
    <property type="entry name" value="Sucrose_synth_GT-B1"/>
</dbReference>
<evidence type="ECO:0000256" key="6">
    <source>
        <dbReference type="ARBA" id="ARBA00049030"/>
    </source>
</evidence>
<accession>A0A512L5K1</accession>
<proteinExistence type="inferred from homology"/>
<comment type="caution">
    <text evidence="12">The sequence shown here is derived from an EMBL/GenBank/DDBJ whole genome shotgun (WGS) entry which is preliminary data.</text>
</comment>
<reference evidence="12 13" key="1">
    <citation type="submission" date="2019-07" db="EMBL/GenBank/DDBJ databases">
        <title>Whole genome shotgun sequence of Thiobacillus plumbophilus NBRC 107929.</title>
        <authorList>
            <person name="Hosoyama A."/>
            <person name="Uohara A."/>
            <person name="Ohji S."/>
            <person name="Ichikawa N."/>
        </authorList>
    </citation>
    <scope>NUCLEOTIDE SEQUENCE [LARGE SCALE GENOMIC DNA]</scope>
    <source>
        <strain evidence="12 13">NBRC 107929</strain>
    </source>
</reference>
<gene>
    <name evidence="12" type="primary">spsA</name>
    <name evidence="12" type="ORF">TPL01_05690</name>
</gene>
<feature type="domain" description="Sucrose synthase EPBD" evidence="11">
    <location>
        <begin position="145"/>
        <end position="233"/>
    </location>
</feature>